<sequence>MTVAAKVVDELVPHPSKNSFPAWIIVSTATLHGVAKTPISLSLFHTDAHSFTEKHSFCMGISMASITEAVVLGFQHYLVMLGTTVIIPTIIVPYMGGGNVEKAQVIQTLLFVSGVNTLLQTWFGTRLPVVIGGSFRFIVPSLYVAFAQRYYIYLNPYLRFIRTMRAIQGALMVASVLPMLLGFLGIWRIVVRFLSPLSAVPLVALVGLGLYEQGFPLLAECVEIGLPELIILILLSQYIPHIWSFKRPIYDRFAVLLSVGIVWAYAALLTAAGAYKNKPLNTQLSCRVDRSGLSTGAFIAASRYGSATHIPASVLSRGVGWLGFGIFLDGLFGTGSGSTISVENVGLLALTRVGSRRVVQISAAFMLFFSVLGKFGAIIASIPLPIVGALYCVLFALMSSAGLGLLQYCNLNSFRTKFIIGFSFFMGLSVPRYFSDYVITSGHSPVHTHSVWFNKMVLVIFTSPATVAGLVAFFLDLTFARKHASTRRDSGRHWWAKFKYFDKDPRSAEFYSLPYGLSKYFPSL</sequence>
<evidence type="ECO:0000256" key="3">
    <source>
        <dbReference type="ARBA" id="ARBA00022692"/>
    </source>
</evidence>
<feature type="transmembrane region" description="Helical" evidence="6">
    <location>
        <begin position="166"/>
        <end position="187"/>
    </location>
</feature>
<evidence type="ECO:0000256" key="2">
    <source>
        <dbReference type="ARBA" id="ARBA00008821"/>
    </source>
</evidence>
<keyword evidence="3 6" id="KW-0812">Transmembrane</keyword>
<accession>A0AAW2UZH4</accession>
<evidence type="ECO:0000256" key="6">
    <source>
        <dbReference type="SAM" id="Phobius"/>
    </source>
</evidence>
<dbReference type="Pfam" id="PF00860">
    <property type="entry name" value="Xan_ur_permease"/>
    <property type="match status" value="2"/>
</dbReference>
<keyword evidence="4 6" id="KW-1133">Transmembrane helix</keyword>
<keyword evidence="5 6" id="KW-0472">Membrane</keyword>
<feature type="transmembrane region" description="Helical" evidence="6">
    <location>
        <begin position="386"/>
        <end position="406"/>
    </location>
</feature>
<feature type="transmembrane region" description="Helical" evidence="6">
    <location>
        <begin position="418"/>
        <end position="435"/>
    </location>
</feature>
<feature type="transmembrane region" description="Helical" evidence="6">
    <location>
        <begin position="358"/>
        <end position="380"/>
    </location>
</feature>
<gene>
    <name evidence="7" type="ORF">Slati_3276800</name>
</gene>
<dbReference type="InterPro" id="IPR006043">
    <property type="entry name" value="NCS2"/>
</dbReference>
<reference evidence="7" key="1">
    <citation type="submission" date="2020-06" db="EMBL/GenBank/DDBJ databases">
        <authorList>
            <person name="Li T."/>
            <person name="Hu X."/>
            <person name="Zhang T."/>
            <person name="Song X."/>
            <person name="Zhang H."/>
            <person name="Dai N."/>
            <person name="Sheng W."/>
            <person name="Hou X."/>
            <person name="Wei L."/>
        </authorList>
    </citation>
    <scope>NUCLEOTIDE SEQUENCE</scope>
    <source>
        <strain evidence="7">KEN1</strain>
        <tissue evidence="7">Leaf</tissue>
    </source>
</reference>
<comment type="caution">
    <text evidence="7">The sequence shown here is derived from an EMBL/GenBank/DDBJ whole genome shotgun (WGS) entry which is preliminary data.</text>
</comment>
<feature type="transmembrane region" description="Helical" evidence="6">
    <location>
        <begin position="193"/>
        <end position="212"/>
    </location>
</feature>
<dbReference type="GO" id="GO:0016020">
    <property type="term" value="C:membrane"/>
    <property type="evidence" value="ECO:0007669"/>
    <property type="project" value="UniProtKB-SubCell"/>
</dbReference>
<dbReference type="EMBL" id="JACGWN010000011">
    <property type="protein sequence ID" value="KAL0422539.1"/>
    <property type="molecule type" value="Genomic_DNA"/>
</dbReference>
<feature type="transmembrane region" description="Helical" evidence="6">
    <location>
        <begin position="224"/>
        <end position="243"/>
    </location>
</feature>
<evidence type="ECO:0000256" key="4">
    <source>
        <dbReference type="ARBA" id="ARBA00022989"/>
    </source>
</evidence>
<protein>
    <submittedName>
        <fullName evidence="7">Nucleobase-ascorbate transporter 4</fullName>
    </submittedName>
</protein>
<feature type="transmembrane region" description="Helical" evidence="6">
    <location>
        <begin position="78"/>
        <end position="96"/>
    </location>
</feature>
<feature type="transmembrane region" description="Helical" evidence="6">
    <location>
        <begin position="135"/>
        <end position="154"/>
    </location>
</feature>
<dbReference type="AlphaFoldDB" id="A0AAW2UZH4"/>
<evidence type="ECO:0000256" key="5">
    <source>
        <dbReference type="ARBA" id="ARBA00023136"/>
    </source>
</evidence>
<evidence type="ECO:0000256" key="1">
    <source>
        <dbReference type="ARBA" id="ARBA00004141"/>
    </source>
</evidence>
<comment type="subcellular location">
    <subcellularLocation>
        <location evidence="1">Membrane</location>
        <topology evidence="1">Multi-pass membrane protein</topology>
    </subcellularLocation>
</comment>
<feature type="transmembrane region" description="Helical" evidence="6">
    <location>
        <begin position="255"/>
        <end position="275"/>
    </location>
</feature>
<comment type="similarity">
    <text evidence="2">Belongs to the nucleobase:cation symporter-2 (NCS2) (TC 2.A.40) family.</text>
</comment>
<dbReference type="PANTHER" id="PTHR11119">
    <property type="entry name" value="XANTHINE-URACIL / VITAMIN C PERMEASE FAMILY MEMBER"/>
    <property type="match status" value="1"/>
</dbReference>
<name>A0AAW2UZH4_9LAMI</name>
<feature type="transmembrane region" description="Helical" evidence="6">
    <location>
        <begin position="455"/>
        <end position="479"/>
    </location>
</feature>
<reference evidence="7" key="2">
    <citation type="journal article" date="2024" name="Plant">
        <title>Genomic evolution and insights into agronomic trait innovations of Sesamum species.</title>
        <authorList>
            <person name="Miao H."/>
            <person name="Wang L."/>
            <person name="Qu L."/>
            <person name="Liu H."/>
            <person name="Sun Y."/>
            <person name="Le M."/>
            <person name="Wang Q."/>
            <person name="Wei S."/>
            <person name="Zheng Y."/>
            <person name="Lin W."/>
            <person name="Duan Y."/>
            <person name="Cao H."/>
            <person name="Xiong S."/>
            <person name="Wang X."/>
            <person name="Wei L."/>
            <person name="Li C."/>
            <person name="Ma Q."/>
            <person name="Ju M."/>
            <person name="Zhao R."/>
            <person name="Li G."/>
            <person name="Mu C."/>
            <person name="Tian Q."/>
            <person name="Mei H."/>
            <person name="Zhang T."/>
            <person name="Gao T."/>
            <person name="Zhang H."/>
        </authorList>
    </citation>
    <scope>NUCLEOTIDE SEQUENCE</scope>
    <source>
        <strain evidence="7">KEN1</strain>
    </source>
</reference>
<organism evidence="7">
    <name type="scientific">Sesamum latifolium</name>
    <dbReference type="NCBI Taxonomy" id="2727402"/>
    <lineage>
        <taxon>Eukaryota</taxon>
        <taxon>Viridiplantae</taxon>
        <taxon>Streptophyta</taxon>
        <taxon>Embryophyta</taxon>
        <taxon>Tracheophyta</taxon>
        <taxon>Spermatophyta</taxon>
        <taxon>Magnoliopsida</taxon>
        <taxon>eudicotyledons</taxon>
        <taxon>Gunneridae</taxon>
        <taxon>Pentapetalae</taxon>
        <taxon>asterids</taxon>
        <taxon>lamiids</taxon>
        <taxon>Lamiales</taxon>
        <taxon>Pedaliaceae</taxon>
        <taxon>Sesamum</taxon>
    </lineage>
</organism>
<proteinExistence type="inferred from homology"/>
<evidence type="ECO:0000313" key="7">
    <source>
        <dbReference type="EMBL" id="KAL0422539.1"/>
    </source>
</evidence>
<dbReference type="GO" id="GO:0022857">
    <property type="term" value="F:transmembrane transporter activity"/>
    <property type="evidence" value="ECO:0007669"/>
    <property type="project" value="InterPro"/>
</dbReference>